<gene>
    <name evidence="3" type="ORF">GCM10010528_25720</name>
</gene>
<evidence type="ECO:0000313" key="4">
    <source>
        <dbReference type="Proteomes" id="UP001501035"/>
    </source>
</evidence>
<sequence length="241" mass="25623">MDAVGGSIEGMTVPHDDDRDPIPSQAELDEMDMAELTRTSAESHVAYPTRDEPAGPPPAALVRDAWVCWWIAAAAGLASAVFLLINLGSISGSLQERLRTDMERAIAEAAAKATKAANPPSMPADGFHGLAHLLPPVMLMAIVALLVVQFLLLRGVSVHHSRNSRSIFLAAVLINLVCIPTGMDLLRFADNAPSMVIVGWIQFGALMLAALCTLRPAVGRWLPAPRALRAGKLLRSDGGRA</sequence>
<keyword evidence="4" id="KW-1185">Reference proteome</keyword>
<keyword evidence="2" id="KW-0812">Transmembrane</keyword>
<proteinExistence type="predicted"/>
<dbReference type="EMBL" id="BAAAVS010000054">
    <property type="protein sequence ID" value="GAA3045291.1"/>
    <property type="molecule type" value="Genomic_DNA"/>
</dbReference>
<feature type="transmembrane region" description="Helical" evidence="2">
    <location>
        <begin position="133"/>
        <end position="153"/>
    </location>
</feature>
<keyword evidence="2" id="KW-0472">Membrane</keyword>
<feature type="transmembrane region" description="Helical" evidence="2">
    <location>
        <begin position="66"/>
        <end position="85"/>
    </location>
</feature>
<evidence type="ECO:0008006" key="5">
    <source>
        <dbReference type="Google" id="ProtNLM"/>
    </source>
</evidence>
<feature type="region of interest" description="Disordered" evidence="1">
    <location>
        <begin position="1"/>
        <end position="24"/>
    </location>
</feature>
<name>A0ABP6LLC6_9ACTN</name>
<keyword evidence="2" id="KW-1133">Transmembrane helix</keyword>
<feature type="transmembrane region" description="Helical" evidence="2">
    <location>
        <begin position="165"/>
        <end position="183"/>
    </location>
</feature>
<evidence type="ECO:0000256" key="1">
    <source>
        <dbReference type="SAM" id="MobiDB-lite"/>
    </source>
</evidence>
<dbReference type="Proteomes" id="UP001501035">
    <property type="component" value="Unassembled WGS sequence"/>
</dbReference>
<organism evidence="3 4">
    <name type="scientific">Gordonia defluvii</name>
    <dbReference type="NCBI Taxonomy" id="283718"/>
    <lineage>
        <taxon>Bacteria</taxon>
        <taxon>Bacillati</taxon>
        <taxon>Actinomycetota</taxon>
        <taxon>Actinomycetes</taxon>
        <taxon>Mycobacteriales</taxon>
        <taxon>Gordoniaceae</taxon>
        <taxon>Gordonia</taxon>
    </lineage>
</organism>
<evidence type="ECO:0000256" key="2">
    <source>
        <dbReference type="SAM" id="Phobius"/>
    </source>
</evidence>
<evidence type="ECO:0000313" key="3">
    <source>
        <dbReference type="EMBL" id="GAA3045291.1"/>
    </source>
</evidence>
<protein>
    <recommendedName>
        <fullName evidence="5">DUF4328 domain-containing protein</fullName>
    </recommendedName>
</protein>
<comment type="caution">
    <text evidence="3">The sequence shown here is derived from an EMBL/GenBank/DDBJ whole genome shotgun (WGS) entry which is preliminary data.</text>
</comment>
<reference evidence="4" key="1">
    <citation type="journal article" date="2019" name="Int. J. Syst. Evol. Microbiol.">
        <title>The Global Catalogue of Microorganisms (GCM) 10K type strain sequencing project: providing services to taxonomists for standard genome sequencing and annotation.</title>
        <authorList>
            <consortium name="The Broad Institute Genomics Platform"/>
            <consortium name="The Broad Institute Genome Sequencing Center for Infectious Disease"/>
            <person name="Wu L."/>
            <person name="Ma J."/>
        </authorList>
    </citation>
    <scope>NUCLEOTIDE SEQUENCE [LARGE SCALE GENOMIC DNA]</scope>
    <source>
        <strain evidence="4">JCM 14234</strain>
    </source>
</reference>
<accession>A0ABP6LLC6</accession>
<feature type="transmembrane region" description="Helical" evidence="2">
    <location>
        <begin position="195"/>
        <end position="214"/>
    </location>
</feature>